<comment type="catalytic activity">
    <reaction evidence="7">
        <text>sulfate + ATP + H(+) = adenosine 5'-phosphosulfate + diphosphate</text>
        <dbReference type="Rhea" id="RHEA:18133"/>
        <dbReference type="ChEBI" id="CHEBI:15378"/>
        <dbReference type="ChEBI" id="CHEBI:16189"/>
        <dbReference type="ChEBI" id="CHEBI:30616"/>
        <dbReference type="ChEBI" id="CHEBI:33019"/>
        <dbReference type="ChEBI" id="CHEBI:58243"/>
        <dbReference type="EC" id="2.7.7.4"/>
    </reaction>
</comment>
<comment type="pathway">
    <text evidence="2 8">Sulfur metabolism; hydrogen sulfide biosynthesis; sulfite from sulfate: step 2/3.</text>
</comment>
<keyword evidence="6 8" id="KW-0067">ATP-binding</keyword>
<dbReference type="InterPro" id="IPR050512">
    <property type="entry name" value="Sulf_AdTrans/APS_kinase"/>
</dbReference>
<evidence type="ECO:0000256" key="7">
    <source>
        <dbReference type="ARBA" id="ARBA00049370"/>
    </source>
</evidence>
<dbReference type="OrthoDB" id="9804504at2"/>
<organism evidence="12 13">
    <name type="scientific">Limimonas halophila</name>
    <dbReference type="NCBI Taxonomy" id="1082479"/>
    <lineage>
        <taxon>Bacteria</taxon>
        <taxon>Pseudomonadati</taxon>
        <taxon>Pseudomonadota</taxon>
        <taxon>Alphaproteobacteria</taxon>
        <taxon>Rhodospirillales</taxon>
        <taxon>Rhodovibrionaceae</taxon>
        <taxon>Limimonas</taxon>
    </lineage>
</organism>
<dbReference type="Pfam" id="PF14306">
    <property type="entry name" value="PUA_2"/>
    <property type="match status" value="1"/>
</dbReference>
<dbReference type="InterPro" id="IPR002891">
    <property type="entry name" value="APS"/>
</dbReference>
<dbReference type="GO" id="GO:0070814">
    <property type="term" value="P:hydrogen sulfide biosynthetic process"/>
    <property type="evidence" value="ECO:0007669"/>
    <property type="project" value="UniProtKB-UniRule"/>
</dbReference>
<dbReference type="GO" id="GO:0005524">
    <property type="term" value="F:ATP binding"/>
    <property type="evidence" value="ECO:0007669"/>
    <property type="project" value="UniProtKB-UniRule"/>
</dbReference>
<comment type="similarity">
    <text evidence="8">Belongs to the APS kinase family.</text>
</comment>
<evidence type="ECO:0000259" key="9">
    <source>
        <dbReference type="Pfam" id="PF01583"/>
    </source>
</evidence>
<dbReference type="PANTHER" id="PTHR42700:SF1">
    <property type="entry name" value="SULFATE ADENYLYLTRANSFERASE"/>
    <property type="match status" value="1"/>
</dbReference>
<proteinExistence type="inferred from homology"/>
<keyword evidence="4 12" id="KW-0548">Nucleotidyltransferase</keyword>
<dbReference type="EC" id="2.7.1.25" evidence="8"/>
<dbReference type="GO" id="GO:0010134">
    <property type="term" value="P:sulfate assimilation via adenylyl sulfate reduction"/>
    <property type="evidence" value="ECO:0007669"/>
    <property type="project" value="TreeGrafter"/>
</dbReference>
<feature type="domain" description="ATP-sulfurylase PUA-like" evidence="11">
    <location>
        <begin position="7"/>
        <end position="163"/>
    </location>
</feature>
<keyword evidence="3 8" id="KW-0808">Transferase</keyword>
<dbReference type="AlphaFoldDB" id="A0A1G7LVY9"/>
<dbReference type="InterPro" id="IPR014729">
    <property type="entry name" value="Rossmann-like_a/b/a_fold"/>
</dbReference>
<dbReference type="GO" id="GO:0005737">
    <property type="term" value="C:cytoplasm"/>
    <property type="evidence" value="ECO:0007669"/>
    <property type="project" value="TreeGrafter"/>
</dbReference>
<evidence type="ECO:0000256" key="1">
    <source>
        <dbReference type="ARBA" id="ARBA00001823"/>
    </source>
</evidence>
<protein>
    <recommendedName>
        <fullName evidence="8">Adenylyl-sulfate kinase</fullName>
        <ecNumber evidence="8">2.7.1.25</ecNumber>
    </recommendedName>
    <alternativeName>
        <fullName evidence="8">APS kinase</fullName>
    </alternativeName>
    <alternativeName>
        <fullName evidence="8">ATP adenosine-5'-phosphosulfate 3'-phosphotransferase</fullName>
    </alternativeName>
    <alternativeName>
        <fullName evidence="8">Adenosine-5'-phosphosulfate kinase</fullName>
    </alternativeName>
</protein>
<dbReference type="FunFam" id="3.40.50.300:FF:000802">
    <property type="entry name" value="Sulfate adenylyltransferase"/>
    <property type="match status" value="1"/>
</dbReference>
<dbReference type="UniPathway" id="UPA00140">
    <property type="reaction ID" value="UER00205"/>
</dbReference>
<keyword evidence="13" id="KW-1185">Reference proteome</keyword>
<evidence type="ECO:0000313" key="12">
    <source>
        <dbReference type="EMBL" id="SDF53554.1"/>
    </source>
</evidence>
<dbReference type="Gene3D" id="3.40.50.620">
    <property type="entry name" value="HUPs"/>
    <property type="match status" value="1"/>
</dbReference>
<gene>
    <name evidence="8" type="primary">cysC</name>
    <name evidence="12" type="ORF">SAMN05216241_101391</name>
</gene>
<feature type="domain" description="APS kinase" evidence="9">
    <location>
        <begin position="396"/>
        <end position="548"/>
    </location>
</feature>
<evidence type="ECO:0000259" key="11">
    <source>
        <dbReference type="Pfam" id="PF14306"/>
    </source>
</evidence>
<dbReference type="NCBIfam" id="NF004040">
    <property type="entry name" value="PRK05537.1"/>
    <property type="match status" value="1"/>
</dbReference>
<dbReference type="Pfam" id="PF01583">
    <property type="entry name" value="APS_kinase"/>
    <property type="match status" value="1"/>
</dbReference>
<dbReference type="InterPro" id="IPR025980">
    <property type="entry name" value="ATP-Sase_PUA-like_dom"/>
</dbReference>
<keyword evidence="8" id="KW-0597">Phosphoprotein</keyword>
<accession>A0A1G7LVY9</accession>
<dbReference type="PANTHER" id="PTHR42700">
    <property type="entry name" value="SULFATE ADENYLYLTRANSFERASE"/>
    <property type="match status" value="1"/>
</dbReference>
<sequence>MSLPGPIAPYGGVLTERYLSGDALAAERERALSLPSLTLTARQLADAELLLNGGFSPLEGFMTRADYERCVREMRLADGTLWPMPITLDIPRELAERLAPGDGLALRGPEGQLVATLDVAELWEPDRPWEAEAVFGTGDHAHPGVHHVLSWSQPVYVGGRLNGVAPPVHHDFPGYRHSPRQLREHLDELGWQRVVAFQTRNPMHRAHVEMTRQAAEQTGAGLLLHPVVGLTKPGDVDHYTRVRCYDHVVRRYEPGQATMSLLHLAMRMGGPREALWHALIRRNHGCTHFIVGRDHAGPGKLSDGSEPYGPYDAQELVDAHRDEIGIRMVPFQLMSYVAELDTYLPADRVEPHHTVRHISGTQFRQKLRQGEHIPEWFSFPEVVGELRRTYPPRHRQGFTLFFTGLSGAGKSTLANVLHVKLREQGDRSVSLLDGDIVRTHLSSELGFSKRDRDINVRRIGYVASEITKAGGIAICAPVAPYADTRQDVRELIAGVGGFVEVHVATPLSVCEARDTKGLYAKARQGQLTNFTGIDDPYEPPQAPDVRVDTAEASLTECVEDILDRLRELGYVRDT</sequence>
<comment type="caution">
    <text evidence="8">Lacks conserved residue(s) required for the propagation of feature annotation.</text>
</comment>
<dbReference type="NCBIfam" id="NF003013">
    <property type="entry name" value="PRK03846.1"/>
    <property type="match status" value="1"/>
</dbReference>
<dbReference type="HAMAP" id="MF_00065">
    <property type="entry name" value="Adenylyl_sulf_kinase"/>
    <property type="match status" value="1"/>
</dbReference>
<dbReference type="SUPFAM" id="SSF52374">
    <property type="entry name" value="Nucleotidylyl transferase"/>
    <property type="match status" value="1"/>
</dbReference>
<dbReference type="Gene3D" id="3.10.400.10">
    <property type="entry name" value="Sulfate adenylyltransferase"/>
    <property type="match status" value="1"/>
</dbReference>
<evidence type="ECO:0000256" key="2">
    <source>
        <dbReference type="ARBA" id="ARBA00004806"/>
    </source>
</evidence>
<evidence type="ECO:0000256" key="5">
    <source>
        <dbReference type="ARBA" id="ARBA00022741"/>
    </source>
</evidence>
<dbReference type="Proteomes" id="UP000199415">
    <property type="component" value="Unassembled WGS sequence"/>
</dbReference>
<dbReference type="STRING" id="1082479.SAMN05216241_101391"/>
<keyword evidence="5 8" id="KW-0547">Nucleotide-binding</keyword>
<reference evidence="12 13" key="1">
    <citation type="submission" date="2016-10" db="EMBL/GenBank/DDBJ databases">
        <authorList>
            <person name="de Groot N.N."/>
        </authorList>
    </citation>
    <scope>NUCLEOTIDE SEQUENCE [LARGE SCALE GENOMIC DNA]</scope>
    <source>
        <strain evidence="12 13">DSM 25584</strain>
    </source>
</reference>
<dbReference type="NCBIfam" id="TIGR00455">
    <property type="entry name" value="apsK"/>
    <property type="match status" value="1"/>
</dbReference>
<dbReference type="CDD" id="cd00517">
    <property type="entry name" value="ATPS"/>
    <property type="match status" value="1"/>
</dbReference>
<dbReference type="InterPro" id="IPR027417">
    <property type="entry name" value="P-loop_NTPase"/>
</dbReference>
<comment type="function">
    <text evidence="8">Catalyzes the synthesis of activated sulfate.</text>
</comment>
<dbReference type="GO" id="GO:0019379">
    <property type="term" value="P:sulfate assimilation, phosphoadenylyl sulfate reduction by phosphoadenylyl-sulfate reductase (thioredoxin)"/>
    <property type="evidence" value="ECO:0007669"/>
    <property type="project" value="TreeGrafter"/>
</dbReference>
<dbReference type="Gene3D" id="3.40.50.300">
    <property type="entry name" value="P-loop containing nucleotide triphosphate hydrolases"/>
    <property type="match status" value="1"/>
</dbReference>
<dbReference type="CDD" id="cd02027">
    <property type="entry name" value="APSK"/>
    <property type="match status" value="1"/>
</dbReference>
<dbReference type="InterPro" id="IPR015947">
    <property type="entry name" value="PUA-like_sf"/>
</dbReference>
<name>A0A1G7LVY9_9PROT</name>
<comment type="catalytic activity">
    <reaction evidence="1 8">
        <text>adenosine 5'-phosphosulfate + ATP = 3'-phosphoadenylyl sulfate + ADP + H(+)</text>
        <dbReference type="Rhea" id="RHEA:24152"/>
        <dbReference type="ChEBI" id="CHEBI:15378"/>
        <dbReference type="ChEBI" id="CHEBI:30616"/>
        <dbReference type="ChEBI" id="CHEBI:58243"/>
        <dbReference type="ChEBI" id="CHEBI:58339"/>
        <dbReference type="ChEBI" id="CHEBI:456216"/>
        <dbReference type="EC" id="2.7.1.25"/>
    </reaction>
</comment>
<dbReference type="RefSeq" id="WP_090018416.1">
    <property type="nucleotide sequence ID" value="NZ_FNCE01000001.1"/>
</dbReference>
<dbReference type="EMBL" id="FNCE01000001">
    <property type="protein sequence ID" value="SDF53554.1"/>
    <property type="molecule type" value="Genomic_DNA"/>
</dbReference>
<keyword evidence="8" id="KW-0418">Kinase</keyword>
<dbReference type="SUPFAM" id="SSF52540">
    <property type="entry name" value="P-loop containing nucleoside triphosphate hydrolases"/>
    <property type="match status" value="1"/>
</dbReference>
<dbReference type="Pfam" id="PF01747">
    <property type="entry name" value="ATP-sulfurylase"/>
    <property type="match status" value="1"/>
</dbReference>
<evidence type="ECO:0000313" key="13">
    <source>
        <dbReference type="Proteomes" id="UP000199415"/>
    </source>
</evidence>
<evidence type="ECO:0000256" key="8">
    <source>
        <dbReference type="HAMAP-Rule" id="MF_00065"/>
    </source>
</evidence>
<dbReference type="GO" id="GO:0004020">
    <property type="term" value="F:adenylylsulfate kinase activity"/>
    <property type="evidence" value="ECO:0007669"/>
    <property type="project" value="UniProtKB-UniRule"/>
</dbReference>
<dbReference type="InterPro" id="IPR002650">
    <property type="entry name" value="Sulphate_adenylyltransferase"/>
</dbReference>
<evidence type="ECO:0000256" key="4">
    <source>
        <dbReference type="ARBA" id="ARBA00022695"/>
    </source>
</evidence>
<evidence type="ECO:0000259" key="10">
    <source>
        <dbReference type="Pfam" id="PF01747"/>
    </source>
</evidence>
<evidence type="ECO:0000256" key="3">
    <source>
        <dbReference type="ARBA" id="ARBA00022679"/>
    </source>
</evidence>
<dbReference type="GO" id="GO:0004781">
    <property type="term" value="F:sulfate adenylyltransferase (ATP) activity"/>
    <property type="evidence" value="ECO:0007669"/>
    <property type="project" value="UniProtKB-EC"/>
</dbReference>
<dbReference type="InterPro" id="IPR024951">
    <property type="entry name" value="Sulfurylase_cat_dom"/>
</dbReference>
<evidence type="ECO:0000256" key="6">
    <source>
        <dbReference type="ARBA" id="ARBA00022840"/>
    </source>
</evidence>
<dbReference type="InterPro" id="IPR059117">
    <property type="entry name" value="APS_kinase_dom"/>
</dbReference>
<feature type="domain" description="Sulphate adenylyltransferase catalytic" evidence="10">
    <location>
        <begin position="175"/>
        <end position="388"/>
    </location>
</feature>
<dbReference type="SUPFAM" id="SSF88697">
    <property type="entry name" value="PUA domain-like"/>
    <property type="match status" value="1"/>
</dbReference>
<feature type="binding site" evidence="8">
    <location>
        <begin position="404"/>
        <end position="411"/>
    </location>
    <ligand>
        <name>ATP</name>
        <dbReference type="ChEBI" id="CHEBI:30616"/>
    </ligand>
</feature>
<dbReference type="NCBIfam" id="TIGR00339">
    <property type="entry name" value="sopT"/>
    <property type="match status" value="1"/>
</dbReference>